<comment type="cofactor">
    <cofactor evidence="7">
        <name>heme</name>
        <dbReference type="ChEBI" id="CHEBI:30413"/>
    </cofactor>
</comment>
<dbReference type="GO" id="GO:0016705">
    <property type="term" value="F:oxidoreductase activity, acting on paired donors, with incorporation or reduction of molecular oxygen"/>
    <property type="evidence" value="ECO:0007669"/>
    <property type="project" value="InterPro"/>
</dbReference>
<evidence type="ECO:0000256" key="6">
    <source>
        <dbReference type="ARBA" id="ARBA00023033"/>
    </source>
</evidence>
<dbReference type="SUPFAM" id="SSF48264">
    <property type="entry name" value="Cytochrome P450"/>
    <property type="match status" value="1"/>
</dbReference>
<keyword evidence="4 8" id="KW-0560">Oxidoreductase</keyword>
<dbReference type="EMBL" id="JAFBXE010000026">
    <property type="protein sequence ID" value="MBM2415076.1"/>
    <property type="molecule type" value="Genomic_DNA"/>
</dbReference>
<protein>
    <submittedName>
        <fullName evidence="9">Cytochrome P450</fullName>
    </submittedName>
</protein>
<gene>
    <name evidence="9" type="ORF">JQX41_22460</name>
    <name evidence="10" type="ORF">JQX48_22485</name>
</gene>
<reference evidence="9 12" key="1">
    <citation type="submission" date="2021-01" db="EMBL/GenBank/DDBJ databases">
        <title>Diatom-associated Roseobacters Show Island Model of Population Structure.</title>
        <authorList>
            <person name="Qu L."/>
            <person name="Feng X."/>
            <person name="Chen Y."/>
            <person name="Li L."/>
            <person name="Wang X."/>
            <person name="Hu Z."/>
            <person name="Wang H."/>
            <person name="Luo H."/>
        </authorList>
    </citation>
    <scope>NUCLEOTIDE SEQUENCE</scope>
    <source>
        <strain evidence="10 12">CC28-63</strain>
        <strain evidence="9">CC28-69</strain>
    </source>
</reference>
<dbReference type="InterPro" id="IPR002401">
    <property type="entry name" value="Cyt_P450_E_grp-I"/>
</dbReference>
<dbReference type="Proteomes" id="UP000809440">
    <property type="component" value="Unassembled WGS sequence"/>
</dbReference>
<dbReference type="RefSeq" id="WP_085628827.1">
    <property type="nucleotide sequence ID" value="NZ_JAFBWU010000026.1"/>
</dbReference>
<dbReference type="PRINTS" id="PR00385">
    <property type="entry name" value="P450"/>
</dbReference>
<comment type="similarity">
    <text evidence="1 8">Belongs to the cytochrome P450 family.</text>
</comment>
<dbReference type="PRINTS" id="PR00463">
    <property type="entry name" value="EP450I"/>
</dbReference>
<keyword evidence="5 7" id="KW-0408">Iron</keyword>
<evidence type="ECO:0000256" key="7">
    <source>
        <dbReference type="PIRSR" id="PIRSR602401-1"/>
    </source>
</evidence>
<evidence type="ECO:0000256" key="5">
    <source>
        <dbReference type="ARBA" id="ARBA00023004"/>
    </source>
</evidence>
<keyword evidence="2 7" id="KW-0349">Heme</keyword>
<evidence type="ECO:0000256" key="4">
    <source>
        <dbReference type="ARBA" id="ARBA00023002"/>
    </source>
</evidence>
<dbReference type="InterPro" id="IPR050196">
    <property type="entry name" value="Cytochrome_P450_Monoox"/>
</dbReference>
<keyword evidence="6 8" id="KW-0503">Monooxygenase</keyword>
<sequence length="451" mass="49846">MLPTERLPVRADLVREPLNLLQSWQASRQNLLNIIPEVSTRMPIVSGQTGTPWHMLTDPLAIRRVLLENVDTYPKSIVTKNLLRPAIGESLFIAEGKHWRWQRRTAAPAFSHRNVTALAPVMTRAAERSSERIAKVGNRAVNMLDEMVTATFDVISDVTFSGESGFDRAAVHRAIDIYISDAGKVSLFDVLGLPDWIPRPGRNLSANGMGDMKDAADRVINARQAEGSQGVPDLLDLLLDGEDPKSGRRMTTEEIRDNLLTFIVAGHETTALTLAWSLYLCAFDPKAQARARDEAQTVLQGRAATADDVPNLPYIRQIIDEALRLYPPAAIVSRTALAKDTLCDTPINPGDTVIIPIYALHRSHLLWDEPDSFAPDRWANGTKPDRYAYLPFGDGPRICIGASFAVQEAVIILATLLGRFRFKSVKGVDPDPVMIITLRPEGGVWLEVEPV</sequence>
<dbReference type="Gene3D" id="1.10.630.10">
    <property type="entry name" value="Cytochrome P450"/>
    <property type="match status" value="1"/>
</dbReference>
<evidence type="ECO:0000256" key="8">
    <source>
        <dbReference type="RuleBase" id="RU000461"/>
    </source>
</evidence>
<proteinExistence type="inferred from homology"/>
<organism evidence="9 11">
    <name type="scientific">Marivita cryptomonadis</name>
    <dbReference type="NCBI Taxonomy" id="505252"/>
    <lineage>
        <taxon>Bacteria</taxon>
        <taxon>Pseudomonadati</taxon>
        <taxon>Pseudomonadota</taxon>
        <taxon>Alphaproteobacteria</taxon>
        <taxon>Rhodobacterales</taxon>
        <taxon>Roseobacteraceae</taxon>
        <taxon>Marivita</taxon>
    </lineage>
</organism>
<dbReference type="GO" id="GO:0020037">
    <property type="term" value="F:heme binding"/>
    <property type="evidence" value="ECO:0007669"/>
    <property type="project" value="InterPro"/>
</dbReference>
<evidence type="ECO:0000313" key="9">
    <source>
        <dbReference type="EMBL" id="MBM2415076.1"/>
    </source>
</evidence>
<evidence type="ECO:0000313" key="10">
    <source>
        <dbReference type="EMBL" id="MBM2419748.1"/>
    </source>
</evidence>
<dbReference type="PANTHER" id="PTHR24291">
    <property type="entry name" value="CYTOCHROME P450 FAMILY 4"/>
    <property type="match status" value="1"/>
</dbReference>
<name>A0A9Q2S252_9RHOB</name>
<dbReference type="GeneID" id="62640564"/>
<feature type="binding site" description="axial binding residue" evidence="7">
    <location>
        <position position="399"/>
    </location>
    <ligand>
        <name>heme</name>
        <dbReference type="ChEBI" id="CHEBI:30413"/>
    </ligand>
    <ligandPart>
        <name>Fe</name>
        <dbReference type="ChEBI" id="CHEBI:18248"/>
    </ligandPart>
</feature>
<dbReference type="EMBL" id="JAFBXF010000026">
    <property type="protein sequence ID" value="MBM2419748.1"/>
    <property type="molecule type" value="Genomic_DNA"/>
</dbReference>
<keyword evidence="3 7" id="KW-0479">Metal-binding</keyword>
<evidence type="ECO:0000313" key="11">
    <source>
        <dbReference type="Proteomes" id="UP000755667"/>
    </source>
</evidence>
<dbReference type="OrthoDB" id="9764248at2"/>
<keyword evidence="12" id="KW-1185">Reference proteome</keyword>
<dbReference type="InterPro" id="IPR036396">
    <property type="entry name" value="Cyt_P450_sf"/>
</dbReference>
<dbReference type="PANTHER" id="PTHR24291:SF50">
    <property type="entry name" value="BIFUNCTIONAL ALBAFLAVENONE MONOOXYGENASE_TERPENE SYNTHASE"/>
    <property type="match status" value="1"/>
</dbReference>
<dbReference type="InterPro" id="IPR017972">
    <property type="entry name" value="Cyt_P450_CS"/>
</dbReference>
<dbReference type="PROSITE" id="PS00086">
    <property type="entry name" value="CYTOCHROME_P450"/>
    <property type="match status" value="1"/>
</dbReference>
<evidence type="ECO:0000256" key="2">
    <source>
        <dbReference type="ARBA" id="ARBA00022617"/>
    </source>
</evidence>
<dbReference type="InterPro" id="IPR001128">
    <property type="entry name" value="Cyt_P450"/>
</dbReference>
<accession>A0A9Q2S252</accession>
<dbReference type="Proteomes" id="UP000755667">
    <property type="component" value="Unassembled WGS sequence"/>
</dbReference>
<evidence type="ECO:0000313" key="12">
    <source>
        <dbReference type="Proteomes" id="UP000809440"/>
    </source>
</evidence>
<comment type="caution">
    <text evidence="9">The sequence shown here is derived from an EMBL/GenBank/DDBJ whole genome shotgun (WGS) entry which is preliminary data.</text>
</comment>
<evidence type="ECO:0000256" key="3">
    <source>
        <dbReference type="ARBA" id="ARBA00022723"/>
    </source>
</evidence>
<dbReference type="AlphaFoldDB" id="A0A9Q2S252"/>
<dbReference type="GO" id="GO:0004497">
    <property type="term" value="F:monooxygenase activity"/>
    <property type="evidence" value="ECO:0007669"/>
    <property type="project" value="UniProtKB-KW"/>
</dbReference>
<dbReference type="GO" id="GO:0005506">
    <property type="term" value="F:iron ion binding"/>
    <property type="evidence" value="ECO:0007669"/>
    <property type="project" value="InterPro"/>
</dbReference>
<dbReference type="Pfam" id="PF00067">
    <property type="entry name" value="p450"/>
    <property type="match status" value="1"/>
</dbReference>
<evidence type="ECO:0000256" key="1">
    <source>
        <dbReference type="ARBA" id="ARBA00010617"/>
    </source>
</evidence>